<dbReference type="Proteomes" id="UP000000483">
    <property type="component" value="Chromosome"/>
</dbReference>
<protein>
    <submittedName>
        <fullName evidence="2">Beta-lactamase domain protein</fullName>
    </submittedName>
</protein>
<dbReference type="CDD" id="cd07713">
    <property type="entry name" value="DHPS-like_MBL-fold"/>
    <property type="match status" value="1"/>
</dbReference>
<evidence type="ECO:0000259" key="1">
    <source>
        <dbReference type="SMART" id="SM00849"/>
    </source>
</evidence>
<reference evidence="2 3" key="1">
    <citation type="journal article" date="2011" name="Stand. Genomic Sci.">
        <title>Complete genome sequence of the acetate-degrading sulfate reducer Desulfobacca acetoxidans type strain (ASRB2).</title>
        <authorList>
            <person name="Goker M."/>
            <person name="Teshima H."/>
            <person name="Lapidus A."/>
            <person name="Nolan M."/>
            <person name="Lucas S."/>
            <person name="Hammon N."/>
            <person name="Deshpande S."/>
            <person name="Cheng J.F."/>
            <person name="Tapia R."/>
            <person name="Han C."/>
            <person name="Goodwin L."/>
            <person name="Pitluck S."/>
            <person name="Huntemann M."/>
            <person name="Liolios K."/>
            <person name="Ivanova N."/>
            <person name="Pagani I."/>
            <person name="Mavromatis K."/>
            <person name="Ovchinikova G."/>
            <person name="Pati A."/>
            <person name="Chen A."/>
            <person name="Palaniappan K."/>
            <person name="Land M."/>
            <person name="Hauser L."/>
            <person name="Brambilla E.M."/>
            <person name="Rohde M."/>
            <person name="Spring S."/>
            <person name="Detter J.C."/>
            <person name="Woyke T."/>
            <person name="Bristow J."/>
            <person name="Eisen J.A."/>
            <person name="Markowitz V."/>
            <person name="Hugenholtz P."/>
            <person name="Kyrpides N.C."/>
            <person name="Klenk H.P."/>
        </authorList>
    </citation>
    <scope>NUCLEOTIDE SEQUENCE [LARGE SCALE GENOMIC DNA]</scope>
    <source>
        <strain evidence="3">ATCC 700848 / DSM 11109 / ASRB2</strain>
    </source>
</reference>
<dbReference type="STRING" id="880072.Desac_0140"/>
<keyword evidence="3" id="KW-1185">Reference proteome</keyword>
<evidence type="ECO:0000313" key="2">
    <source>
        <dbReference type="EMBL" id="AEB08037.1"/>
    </source>
</evidence>
<dbReference type="InterPro" id="IPR052926">
    <property type="entry name" value="Metallo-beta-lactamase_dom"/>
</dbReference>
<accession>F2NBW0</accession>
<reference evidence="3" key="2">
    <citation type="submission" date="2011-03" db="EMBL/GenBank/DDBJ databases">
        <title>The complete genome of Desulfobacca acetoxidans DSM 11109.</title>
        <authorList>
            <consortium name="US DOE Joint Genome Institute (JGI-PGF)"/>
            <person name="Lucas S."/>
            <person name="Copeland A."/>
            <person name="Lapidus A."/>
            <person name="Bruce D."/>
            <person name="Goodwin L."/>
            <person name="Pitluck S."/>
            <person name="Peters L."/>
            <person name="Kyrpides N."/>
            <person name="Mavromatis K."/>
            <person name="Ivanova N."/>
            <person name="Ovchinnikova G."/>
            <person name="Teshima H."/>
            <person name="Detter J.C."/>
            <person name="Han C."/>
            <person name="Land M."/>
            <person name="Hauser L."/>
            <person name="Markowitz V."/>
            <person name="Cheng J.-F."/>
            <person name="Hugenholtz P."/>
            <person name="Woyke T."/>
            <person name="Wu D."/>
            <person name="Spring S."/>
            <person name="Schueler E."/>
            <person name="Brambilla E."/>
            <person name="Klenk H.-P."/>
            <person name="Eisen J.A."/>
        </authorList>
    </citation>
    <scope>NUCLEOTIDE SEQUENCE [LARGE SCALE GENOMIC DNA]</scope>
    <source>
        <strain evidence="3">ATCC 700848 / DSM 11109 / ASRB2</strain>
    </source>
</reference>
<dbReference type="InterPro" id="IPR036866">
    <property type="entry name" value="RibonucZ/Hydroxyglut_hydro"/>
</dbReference>
<dbReference type="KEGG" id="dao:Desac_0140"/>
<name>F2NBW0_DESAR</name>
<dbReference type="eggNOG" id="COG1237">
    <property type="taxonomic scope" value="Bacteria"/>
</dbReference>
<dbReference type="GO" id="GO:0016740">
    <property type="term" value="F:transferase activity"/>
    <property type="evidence" value="ECO:0007669"/>
    <property type="project" value="TreeGrafter"/>
</dbReference>
<dbReference type="PANTHER" id="PTHR13754:SF13">
    <property type="entry name" value="METALLO-BETA-LACTAMASE SUPERFAMILY PROTEIN (AFU_ORTHOLOGUE AFUA_3G07630)"/>
    <property type="match status" value="1"/>
</dbReference>
<dbReference type="InterPro" id="IPR001279">
    <property type="entry name" value="Metallo-B-lactamas"/>
</dbReference>
<feature type="domain" description="Metallo-beta-lactamase" evidence="1">
    <location>
        <begin position="52"/>
        <end position="237"/>
    </location>
</feature>
<dbReference type="Gene3D" id="3.60.15.10">
    <property type="entry name" value="Ribonuclease Z/Hydroxyacylglutathione hydrolase-like"/>
    <property type="match status" value="1"/>
</dbReference>
<proteinExistence type="predicted"/>
<dbReference type="HOGENOM" id="CLU_036012_1_0_7"/>
<dbReference type="EMBL" id="CP002629">
    <property type="protein sequence ID" value="AEB08037.1"/>
    <property type="molecule type" value="Genomic_DNA"/>
</dbReference>
<dbReference type="PANTHER" id="PTHR13754">
    <property type="entry name" value="METALLO-BETA-LACTAMASE SUPERFAMILY PROTEIN"/>
    <property type="match status" value="1"/>
</dbReference>
<organism evidence="2 3">
    <name type="scientific">Desulfobacca acetoxidans (strain ATCC 700848 / DSM 11109 / ASRB2)</name>
    <dbReference type="NCBI Taxonomy" id="880072"/>
    <lineage>
        <taxon>Bacteria</taxon>
        <taxon>Pseudomonadati</taxon>
        <taxon>Thermodesulfobacteriota</taxon>
        <taxon>Desulfobaccia</taxon>
        <taxon>Desulfobaccales</taxon>
        <taxon>Desulfobaccaceae</taxon>
        <taxon>Desulfobacca</taxon>
    </lineage>
</organism>
<dbReference type="InterPro" id="IPR041712">
    <property type="entry name" value="DHPS-like_MBL-fold"/>
</dbReference>
<gene>
    <name evidence="2" type="ordered locus">Desac_0140</name>
</gene>
<dbReference type="SUPFAM" id="SSF56281">
    <property type="entry name" value="Metallo-hydrolase/oxidoreductase"/>
    <property type="match status" value="1"/>
</dbReference>
<dbReference type="AlphaFoldDB" id="F2NBW0"/>
<evidence type="ECO:0000313" key="3">
    <source>
        <dbReference type="Proteomes" id="UP000000483"/>
    </source>
</evidence>
<dbReference type="SMART" id="SM00849">
    <property type="entry name" value="Lactamase_B"/>
    <property type="match status" value="1"/>
</dbReference>
<sequence length="267" mass="29435">MLFRIRKIYCVVLIILVVMLSSSMRGEAMSPFLRIRVVFDNVQYSKQLNTAWGFSCIIEGMSKVILFDTGADGNILLGNMRKIGFNPQKVDAVFLSHVHGDHIGGLQAFLQQNPKVVVYLPASFPASVKESITALGGEFREVAAPQKVFDHVYTTGELGSWIIEQSLIIQTPKGLVIVTGCAHPGVAQIVSRVKQWLKEEVYVLMGGFHLKGESPSELRRIGAELKALGVKRVAPSHCTGEEARELFRQLWGPDFIESGVGAVIEIQ</sequence>
<dbReference type="Pfam" id="PF00753">
    <property type="entry name" value="Lactamase_B"/>
    <property type="match status" value="1"/>
</dbReference>